<sequence>MPAYTFFTDARLGDCGTGGLMHLPRYYEMIHGVIENWFEEALDWPMGQMQGSDHLGLVTVDLTTEFPAPSRLGDRLAWKLSVRDIGRSSMRLRISADTGGDARVRATLTLVLVETRAVRSRRWPDAIRARAEDFMLAPPPDAAGSAD</sequence>
<accession>A0A369TPE9</accession>
<organism evidence="1 2">
    <name type="scientific">Thalassococcus profundi</name>
    <dbReference type="NCBI Taxonomy" id="2282382"/>
    <lineage>
        <taxon>Bacteria</taxon>
        <taxon>Pseudomonadati</taxon>
        <taxon>Pseudomonadota</taxon>
        <taxon>Alphaproteobacteria</taxon>
        <taxon>Rhodobacterales</taxon>
        <taxon>Roseobacteraceae</taxon>
        <taxon>Thalassococcus</taxon>
    </lineage>
</organism>
<dbReference type="EMBL" id="QPMK01000004">
    <property type="protein sequence ID" value="RDD66722.1"/>
    <property type="molecule type" value="Genomic_DNA"/>
</dbReference>
<dbReference type="CDD" id="cd00586">
    <property type="entry name" value="4HBT"/>
    <property type="match status" value="1"/>
</dbReference>
<dbReference type="Gene3D" id="3.10.129.10">
    <property type="entry name" value="Hotdog Thioesterase"/>
    <property type="match status" value="1"/>
</dbReference>
<dbReference type="Pfam" id="PF13279">
    <property type="entry name" value="4HBT_2"/>
    <property type="match status" value="1"/>
</dbReference>
<dbReference type="RefSeq" id="WP_114510268.1">
    <property type="nucleotide sequence ID" value="NZ_QPMK01000004.1"/>
</dbReference>
<dbReference type="AlphaFoldDB" id="A0A369TPE9"/>
<keyword evidence="2" id="KW-1185">Reference proteome</keyword>
<protein>
    <submittedName>
        <fullName evidence="1">Acyl-CoA thioesterase</fullName>
    </submittedName>
</protein>
<reference evidence="1 2" key="1">
    <citation type="submission" date="2018-07" db="EMBL/GenBank/DDBJ databases">
        <title>Thalassococcus profundi sp. nov., a marine bacterium isolated from deep seawater of Okinawa Trough.</title>
        <authorList>
            <person name="Yu M."/>
        </authorList>
    </citation>
    <scope>NUCLEOTIDE SEQUENCE [LARGE SCALE GENOMIC DNA]</scope>
    <source>
        <strain evidence="1 2">WRAS1</strain>
    </source>
</reference>
<dbReference type="OrthoDB" id="9799036at2"/>
<dbReference type="Proteomes" id="UP000253977">
    <property type="component" value="Unassembled WGS sequence"/>
</dbReference>
<name>A0A369TPE9_9RHOB</name>
<proteinExistence type="predicted"/>
<dbReference type="SUPFAM" id="SSF54637">
    <property type="entry name" value="Thioesterase/thiol ester dehydrase-isomerase"/>
    <property type="match status" value="1"/>
</dbReference>
<dbReference type="InterPro" id="IPR029069">
    <property type="entry name" value="HotDog_dom_sf"/>
</dbReference>
<gene>
    <name evidence="1" type="ORF">DU478_07140</name>
</gene>
<evidence type="ECO:0000313" key="1">
    <source>
        <dbReference type="EMBL" id="RDD66722.1"/>
    </source>
</evidence>
<evidence type="ECO:0000313" key="2">
    <source>
        <dbReference type="Proteomes" id="UP000253977"/>
    </source>
</evidence>
<comment type="caution">
    <text evidence="1">The sequence shown here is derived from an EMBL/GenBank/DDBJ whole genome shotgun (WGS) entry which is preliminary data.</text>
</comment>